<evidence type="ECO:0000313" key="4">
    <source>
        <dbReference type="Proteomes" id="UP000185680"/>
    </source>
</evidence>
<dbReference type="EMBL" id="CP017476">
    <property type="protein sequence ID" value="AOW12987.1"/>
    <property type="molecule type" value="Genomic_DNA"/>
</dbReference>
<dbReference type="Proteomes" id="UP000185680">
    <property type="component" value="Chromosome"/>
</dbReference>
<name>A0A167H2A0_9BURK</name>
<protein>
    <submittedName>
        <fullName evidence="1">Uncharacterized protein</fullName>
    </submittedName>
</protein>
<sequence>MEWVRESCNEFALSDFEDVMGPETFETQFFSRTEVVRWLNAVELPSIYQFEKCDKETLLDGGEESNGVEVANQSGPNFDAREEFEQWLVLDTWNYEGAMFLIAGVIPSEIYEGMGYFTTDLRLLHNDEGEKDDRIFRISTLNRLWKSNPDNPDRAEPKVFLEWAKKKNIEIPWLQDVQSRGFLVPEPEAPTVEEKPMGKRERRSLLNIIGALVELARSPREGREKDAGLIRELVQNYGQAQGVSKRNLEVVLPEAKNNLMNDLEG</sequence>
<gene>
    <name evidence="1" type="ORF">LPB072_09135</name>
    <name evidence="2" type="ORF">LPB72_18630</name>
</gene>
<organism evidence="1 4">
    <name type="scientific">Hydrogenophaga crassostreae</name>
    <dbReference type="NCBI Taxonomy" id="1763535"/>
    <lineage>
        <taxon>Bacteria</taxon>
        <taxon>Pseudomonadati</taxon>
        <taxon>Pseudomonadota</taxon>
        <taxon>Betaproteobacteria</taxon>
        <taxon>Burkholderiales</taxon>
        <taxon>Comamonadaceae</taxon>
        <taxon>Hydrogenophaga</taxon>
    </lineage>
</organism>
<accession>A0A167H2A0</accession>
<reference evidence="1 4" key="2">
    <citation type="submission" date="2016-10" db="EMBL/GenBank/DDBJ databases">
        <title>Hydorgenophaga sp. LPB0072 isolated from gastropod.</title>
        <authorList>
            <person name="Kim E."/>
            <person name="Yi H."/>
        </authorList>
    </citation>
    <scope>NUCLEOTIDE SEQUENCE [LARGE SCALE GENOMIC DNA]</scope>
    <source>
        <strain evidence="1 4">LPB0072</strain>
    </source>
</reference>
<reference evidence="2 3" key="1">
    <citation type="submission" date="2016-02" db="EMBL/GenBank/DDBJ databases">
        <title>Draft genome sequence of Hydrogenophaga sp. LPB0072.</title>
        <authorList>
            <person name="Shin S.-K."/>
            <person name="Yi H."/>
        </authorList>
    </citation>
    <scope>NUCLEOTIDE SEQUENCE [LARGE SCALE GENOMIC DNA]</scope>
    <source>
        <strain evidence="2 3">LPB0072</strain>
    </source>
</reference>
<dbReference type="Proteomes" id="UP000185657">
    <property type="component" value="Unassembled WGS sequence"/>
</dbReference>
<proteinExistence type="predicted"/>
<evidence type="ECO:0000313" key="2">
    <source>
        <dbReference type="EMBL" id="OAD40169.1"/>
    </source>
</evidence>
<dbReference type="STRING" id="1763535.LPB072_09135"/>
<dbReference type="AlphaFoldDB" id="A0A167H2A0"/>
<dbReference type="KEGG" id="hyl:LPB072_09135"/>
<keyword evidence="3" id="KW-1185">Reference proteome</keyword>
<dbReference type="EMBL" id="LVWD01000034">
    <property type="protein sequence ID" value="OAD40169.1"/>
    <property type="molecule type" value="Genomic_DNA"/>
</dbReference>
<evidence type="ECO:0000313" key="1">
    <source>
        <dbReference type="EMBL" id="AOW12987.1"/>
    </source>
</evidence>
<evidence type="ECO:0000313" key="3">
    <source>
        <dbReference type="Proteomes" id="UP000185657"/>
    </source>
</evidence>